<dbReference type="InterPro" id="IPR001623">
    <property type="entry name" value="DnaJ_domain"/>
</dbReference>
<dbReference type="PANTHER" id="PTHR45089">
    <property type="entry name" value="DNAJ HEAT SHOCK AMINO-TERMINAL DOMAIN PROTEIN-RELATED"/>
    <property type="match status" value="1"/>
</dbReference>
<gene>
    <name evidence="3" type="ORF">C1H46_039313</name>
</gene>
<accession>A0A540KLR0</accession>
<feature type="compositionally biased region" description="Polar residues" evidence="1">
    <location>
        <begin position="145"/>
        <end position="168"/>
    </location>
</feature>
<comment type="caution">
    <text evidence="3">The sequence shown here is derived from an EMBL/GenBank/DDBJ whole genome shotgun (WGS) entry which is preliminary data.</text>
</comment>
<feature type="region of interest" description="Disordered" evidence="1">
    <location>
        <begin position="330"/>
        <end position="408"/>
    </location>
</feature>
<name>A0A540KLR0_MALBA</name>
<dbReference type="PRINTS" id="PR00625">
    <property type="entry name" value="JDOMAIN"/>
</dbReference>
<dbReference type="Pfam" id="PF11926">
    <property type="entry name" value="DUF3444"/>
    <property type="match status" value="2"/>
</dbReference>
<proteinExistence type="predicted"/>
<sequence length="954" mass="108741">MDCNKEEAIRAKSIAEKKMQSKDFVGARKIAIKAQQLYSDLENISQMLMVCDVHCSAEKLFGTEMDWYGILQIDQTADEITIKKQYRKFALQLHPDKNKFSGAEAAFKLIGEAQRVLLDRDKRSMHDLKRKTSVSKTGVPHQPPQRASWNSNPGVQNNSRGNFSGVNLQSQQQQQPFPPGYSDARSTFWTACPFCSVKYQYYREVLLRSLRCQGCGKPFIAYDTNVPGGAPPPPPPTNLSQQAFPPKKVNVNMSEVTFQRNVGAENSKAKPFQKTEKKASSSSGVRPEKVKRKRERKRVVESSESSVSESSSDSEEDMVINDAVLQAGLKSGIYGEQQPRRSSRHKQNVSYKEHLSDGEDTPLSKREKRSGSSCATEEEDEDALKEEESNMNNKSDRAADATGDEQKVKRKESAYFEECLPKGVGEKKFGAKERVKVFDSKKRSLENSPLDKSSNEKQEPDPLYSFPDSDFNDFERYRKEELFEAGQVWAIYDTRNGMPRFYARIKKVHSPEFKLQITWLEPDPDDDNEKKWAKADLPFSCGKFRQGHSETTKDLPMFSHLMIWGKIRSAYMIYPRRGETWAIFKNWDIKWFSDPDSNQKHFEYEFVDILSDYSKDVGIYVALLEKVKSFVSVFRRVKDGKGTFQVPSGELLRFSHRVPSYTLTGDEGVGVPLGSVELDPASLPFNIEEVPVSRERKTEASTRTNGFSASPDTWNEDGNVPKGSSPEGIDIPEAEFYNFDADKSLEKFEIGQIWALYSDEDGLPKYYGQIKSVDSHRSKLHIAWLANLLPDNVIRWHDEEMPVSCGRFRVRRGPLQDYDSTLSFSHRLNAVSIGKNDFEIYPHRGEVWALYKNWTARLSCSDLDTCEYDIVVVQTENDWQREVLILERVDGFNSVFKTRVKGGSAETMTVRGVELLRFSHMIPSFQLTDEKGGSLRGCWELDPAALPLRFFSQT</sequence>
<dbReference type="SMART" id="SM00271">
    <property type="entry name" value="DnaJ"/>
    <property type="match status" value="1"/>
</dbReference>
<dbReference type="Gene3D" id="1.10.287.110">
    <property type="entry name" value="DnaJ domain"/>
    <property type="match status" value="1"/>
</dbReference>
<dbReference type="AlphaFoldDB" id="A0A540KLR0"/>
<feature type="compositionally biased region" description="Low complexity" evidence="1">
    <location>
        <begin position="302"/>
        <end position="311"/>
    </location>
</feature>
<dbReference type="Pfam" id="PF00226">
    <property type="entry name" value="DnaJ"/>
    <property type="match status" value="1"/>
</dbReference>
<keyword evidence="4" id="KW-1185">Reference proteome</keyword>
<dbReference type="CDD" id="cd06257">
    <property type="entry name" value="DnaJ"/>
    <property type="match status" value="1"/>
</dbReference>
<feature type="compositionally biased region" description="Basic and acidic residues" evidence="1">
    <location>
        <begin position="394"/>
        <end position="408"/>
    </location>
</feature>
<evidence type="ECO:0000259" key="2">
    <source>
        <dbReference type="PROSITE" id="PS50076"/>
    </source>
</evidence>
<evidence type="ECO:0000313" key="3">
    <source>
        <dbReference type="EMBL" id="TQD75154.1"/>
    </source>
</evidence>
<organism evidence="3 4">
    <name type="scientific">Malus baccata</name>
    <name type="common">Siberian crab apple</name>
    <name type="synonym">Pyrus baccata</name>
    <dbReference type="NCBI Taxonomy" id="106549"/>
    <lineage>
        <taxon>Eukaryota</taxon>
        <taxon>Viridiplantae</taxon>
        <taxon>Streptophyta</taxon>
        <taxon>Embryophyta</taxon>
        <taxon>Tracheophyta</taxon>
        <taxon>Spermatophyta</taxon>
        <taxon>Magnoliopsida</taxon>
        <taxon>eudicotyledons</taxon>
        <taxon>Gunneridae</taxon>
        <taxon>Pentapetalae</taxon>
        <taxon>rosids</taxon>
        <taxon>fabids</taxon>
        <taxon>Rosales</taxon>
        <taxon>Rosaceae</taxon>
        <taxon>Amygdaloideae</taxon>
        <taxon>Maleae</taxon>
        <taxon>Malus</taxon>
    </lineage>
</organism>
<feature type="region of interest" description="Disordered" evidence="1">
    <location>
        <begin position="694"/>
        <end position="728"/>
    </location>
</feature>
<dbReference type="STRING" id="106549.A0A540KLR0"/>
<dbReference type="PROSITE" id="PS50076">
    <property type="entry name" value="DNAJ_2"/>
    <property type="match status" value="1"/>
</dbReference>
<feature type="compositionally biased region" description="Acidic residues" evidence="1">
    <location>
        <begin position="376"/>
        <end position="385"/>
    </location>
</feature>
<feature type="region of interest" description="Disordered" evidence="1">
    <location>
        <begin position="260"/>
        <end position="318"/>
    </location>
</feature>
<evidence type="ECO:0000313" key="4">
    <source>
        <dbReference type="Proteomes" id="UP000315295"/>
    </source>
</evidence>
<dbReference type="PANTHER" id="PTHR45089:SF24">
    <property type="entry name" value="DNAJ HEAT SHOCK N-TERMINAL DOMAIN-CONTAINING PROTEIN"/>
    <property type="match status" value="1"/>
</dbReference>
<evidence type="ECO:0000256" key="1">
    <source>
        <dbReference type="SAM" id="MobiDB-lite"/>
    </source>
</evidence>
<dbReference type="EMBL" id="VIEB01001124">
    <property type="protein sequence ID" value="TQD75154.1"/>
    <property type="molecule type" value="Genomic_DNA"/>
</dbReference>
<feature type="region of interest" description="Disordered" evidence="1">
    <location>
        <begin position="127"/>
        <end position="181"/>
    </location>
</feature>
<feature type="domain" description="J" evidence="2">
    <location>
        <begin position="66"/>
        <end position="130"/>
    </location>
</feature>
<dbReference type="SUPFAM" id="SSF46565">
    <property type="entry name" value="Chaperone J-domain"/>
    <property type="match status" value="1"/>
</dbReference>
<feature type="compositionally biased region" description="Basic and acidic residues" evidence="1">
    <location>
        <begin position="351"/>
        <end position="365"/>
    </location>
</feature>
<dbReference type="InterPro" id="IPR036869">
    <property type="entry name" value="J_dom_sf"/>
</dbReference>
<reference evidence="3 4" key="1">
    <citation type="journal article" date="2019" name="G3 (Bethesda)">
        <title>Sequencing of a Wild Apple (Malus baccata) Genome Unravels the Differences Between Cultivated and Wild Apple Species Regarding Disease Resistance and Cold Tolerance.</title>
        <authorList>
            <person name="Chen X."/>
        </authorList>
    </citation>
    <scope>NUCLEOTIDE SEQUENCE [LARGE SCALE GENOMIC DNA]</scope>
    <source>
        <strain evidence="4">cv. Shandingzi</strain>
        <tissue evidence="3">Leaves</tissue>
    </source>
</reference>
<feature type="region of interest" description="Disordered" evidence="1">
    <location>
        <begin position="440"/>
        <end position="465"/>
    </location>
</feature>
<protein>
    <recommendedName>
        <fullName evidence="2">J domain-containing protein</fullName>
    </recommendedName>
</protein>
<dbReference type="Proteomes" id="UP000315295">
    <property type="component" value="Unassembled WGS sequence"/>
</dbReference>
<dbReference type="InterPro" id="IPR024593">
    <property type="entry name" value="DUF3444"/>
</dbReference>
<feature type="compositionally biased region" description="Polar residues" evidence="1">
    <location>
        <begin position="701"/>
        <end position="713"/>
    </location>
</feature>